<dbReference type="VEuPathDB" id="FungiDB:CJI96_0004171"/>
<feature type="compositionally biased region" description="Low complexity" evidence="2">
    <location>
        <begin position="524"/>
        <end position="540"/>
    </location>
</feature>
<feature type="transmembrane region" description="Helical" evidence="3">
    <location>
        <begin position="70"/>
        <end position="95"/>
    </location>
</feature>
<reference evidence="6" key="3">
    <citation type="submission" date="2021-06" db="EMBL/GenBank/DDBJ databases">
        <title>Candida auris outbreak in lebanese hospital.</title>
        <authorList>
            <person name="Finianos M."/>
        </authorList>
    </citation>
    <scope>NUCLEOTIDE SEQUENCE</scope>
    <source>
        <strain evidence="6">CA7LBN</strain>
    </source>
</reference>
<dbReference type="Pfam" id="PF13639">
    <property type="entry name" value="zf-RING_2"/>
    <property type="match status" value="1"/>
</dbReference>
<dbReference type="PANTHER" id="PTHR22765:SF416">
    <property type="entry name" value="E3 UBIQUITIN-PROTEIN LIGASE GODZILLA"/>
    <property type="match status" value="1"/>
</dbReference>
<gene>
    <name evidence="5" type="ORF">B9J08_005386</name>
    <name evidence="6" type="ORF">CA7LBN_003428</name>
</gene>
<keyword evidence="1" id="KW-0863">Zinc-finger</keyword>
<dbReference type="EMBL" id="PEKT02000010">
    <property type="protein sequence ID" value="PIS48684.1"/>
    <property type="molecule type" value="Genomic_DNA"/>
</dbReference>
<feature type="region of interest" description="Disordered" evidence="2">
    <location>
        <begin position="524"/>
        <end position="609"/>
    </location>
</feature>
<feature type="compositionally biased region" description="Polar residues" evidence="2">
    <location>
        <begin position="355"/>
        <end position="364"/>
    </location>
</feature>
<dbReference type="OMA" id="KRDYFFK"/>
<dbReference type="PROSITE" id="PS50089">
    <property type="entry name" value="ZF_RING_2"/>
    <property type="match status" value="1"/>
</dbReference>
<dbReference type="Proteomes" id="UP000825438">
    <property type="component" value="Chromosome IV"/>
</dbReference>
<keyword evidence="1" id="KW-0479">Metal-binding</keyword>
<feature type="compositionally biased region" description="Low complexity" evidence="2">
    <location>
        <begin position="35"/>
        <end position="61"/>
    </location>
</feature>
<dbReference type="CDD" id="cd16473">
    <property type="entry name" value="RING-H2_RNF103"/>
    <property type="match status" value="1"/>
</dbReference>
<keyword evidence="3" id="KW-0812">Transmembrane</keyword>
<keyword evidence="1" id="KW-0862">Zinc</keyword>
<dbReference type="AlphaFoldDB" id="A0A2H0ZDI3"/>
<dbReference type="GO" id="GO:0061630">
    <property type="term" value="F:ubiquitin protein ligase activity"/>
    <property type="evidence" value="ECO:0007669"/>
    <property type="project" value="TreeGrafter"/>
</dbReference>
<dbReference type="Gene3D" id="3.30.40.10">
    <property type="entry name" value="Zinc/RING finger domain, C3HC4 (zinc finger)"/>
    <property type="match status" value="1"/>
</dbReference>
<dbReference type="GO" id="GO:0005737">
    <property type="term" value="C:cytoplasm"/>
    <property type="evidence" value="ECO:0007669"/>
    <property type="project" value="TreeGrafter"/>
</dbReference>
<dbReference type="VEuPathDB" id="FungiDB:CJJ07_003362"/>
<dbReference type="SUPFAM" id="SSF57850">
    <property type="entry name" value="RING/U-box"/>
    <property type="match status" value="1"/>
</dbReference>
<evidence type="ECO:0000313" key="6">
    <source>
        <dbReference type="EMBL" id="QWW24571.1"/>
    </source>
</evidence>
<dbReference type="FunFam" id="3.30.40.10:FF:000388">
    <property type="entry name" value="Putative RING zinc finger domain superfamily protein"/>
    <property type="match status" value="1"/>
</dbReference>
<feature type="compositionally biased region" description="Basic and acidic residues" evidence="2">
    <location>
        <begin position="599"/>
        <end position="609"/>
    </location>
</feature>
<name>A0A2H0ZDI3_CANAR</name>
<dbReference type="InterPro" id="IPR001841">
    <property type="entry name" value="Znf_RING"/>
</dbReference>
<reference evidence="5" key="1">
    <citation type="journal article" date="2017" name="Clin. Infect. Dis.">
        <title>Simultaneous emergence of multidrug-resistant Candida auris on 3 continents confirmed by whole-genome sequencing and epidemiological analyses.</title>
        <authorList>
            <person name="Lockhart S.R."/>
            <person name="Etienne K.A."/>
            <person name="Vallabhaneni S."/>
            <person name="Farooqi J."/>
            <person name="Chowdhary A."/>
            <person name="Govender N.P."/>
            <person name="Colombo A.L."/>
            <person name="Calvo B."/>
            <person name="Cuomo C.A."/>
            <person name="Desjardins C.A."/>
            <person name="Berkow E.L."/>
            <person name="Castanheira M."/>
            <person name="Magobo R.E."/>
            <person name="Jabeen K."/>
            <person name="Asghar R.J."/>
            <person name="Meis J.F."/>
            <person name="Jackson B."/>
            <person name="Chiller T."/>
            <person name="Litvintseva A.P."/>
        </authorList>
    </citation>
    <scope>NUCLEOTIDE SEQUENCE [LARGE SCALE GENOMIC DNA]</scope>
    <source>
        <strain evidence="5">B8441</strain>
    </source>
</reference>
<evidence type="ECO:0000259" key="4">
    <source>
        <dbReference type="PROSITE" id="PS50089"/>
    </source>
</evidence>
<dbReference type="SMART" id="SM00184">
    <property type="entry name" value="RING"/>
    <property type="match status" value="1"/>
</dbReference>
<dbReference type="InterPro" id="IPR051826">
    <property type="entry name" value="E3_ubiquitin-ligase_domain"/>
</dbReference>
<evidence type="ECO:0000313" key="5">
    <source>
        <dbReference type="EMBL" id="PIS48684.1"/>
    </source>
</evidence>
<dbReference type="GO" id="GO:0006511">
    <property type="term" value="P:ubiquitin-dependent protein catabolic process"/>
    <property type="evidence" value="ECO:0007669"/>
    <property type="project" value="TreeGrafter"/>
</dbReference>
<dbReference type="VEuPathDB" id="FungiDB:CJJ09_003969"/>
<proteinExistence type="predicted"/>
<dbReference type="VEuPathDB" id="FungiDB:QG37_03514"/>
<feature type="compositionally biased region" description="Basic and acidic residues" evidence="2">
    <location>
        <begin position="541"/>
        <end position="553"/>
    </location>
</feature>
<evidence type="ECO:0000256" key="3">
    <source>
        <dbReference type="SAM" id="Phobius"/>
    </source>
</evidence>
<keyword evidence="3" id="KW-1133">Transmembrane helix</keyword>
<reference evidence="5" key="2">
    <citation type="submission" date="2017-11" db="EMBL/GenBank/DDBJ databases">
        <title>Candida auris genome assembly and annotation.</title>
        <authorList>
            <person name="Munoz J.F."/>
            <person name="Gade L.G."/>
            <person name="Chow N.A."/>
            <person name="Litvintseva A.P."/>
            <person name="Loparev V.N."/>
            <person name="Cuomo C.A."/>
        </authorList>
    </citation>
    <scope>NUCLEOTIDE SEQUENCE</scope>
    <source>
        <strain evidence="5">B8441</strain>
    </source>
</reference>
<dbReference type="VEuPathDB" id="FungiDB:CJI97_005469"/>
<dbReference type="InterPro" id="IPR013083">
    <property type="entry name" value="Znf_RING/FYVE/PHD"/>
</dbReference>
<feature type="domain" description="RING-type" evidence="4">
    <location>
        <begin position="286"/>
        <end position="328"/>
    </location>
</feature>
<accession>A0A2H0ZDI3</accession>
<keyword evidence="3" id="KW-0472">Membrane</keyword>
<evidence type="ECO:0000256" key="2">
    <source>
        <dbReference type="SAM" id="MobiDB-lite"/>
    </source>
</evidence>
<feature type="region of interest" description="Disordered" evidence="2">
    <location>
        <begin position="353"/>
        <end position="410"/>
    </location>
</feature>
<evidence type="ECO:0000256" key="1">
    <source>
        <dbReference type="PROSITE-ProRule" id="PRU00175"/>
    </source>
</evidence>
<dbReference type="VEuPathDB" id="FungiDB:B9J08_005386"/>
<feature type="compositionally biased region" description="Polar residues" evidence="2">
    <location>
        <begin position="567"/>
        <end position="586"/>
    </location>
</feature>
<feature type="compositionally biased region" description="Low complexity" evidence="2">
    <location>
        <begin position="394"/>
        <end position="408"/>
    </location>
</feature>
<organism evidence="5">
    <name type="scientific">Candidozyma auris</name>
    <name type="common">Yeast</name>
    <name type="synonym">Candida auris</name>
    <dbReference type="NCBI Taxonomy" id="498019"/>
    <lineage>
        <taxon>Eukaryota</taxon>
        <taxon>Fungi</taxon>
        <taxon>Dikarya</taxon>
        <taxon>Ascomycota</taxon>
        <taxon>Saccharomycotina</taxon>
        <taxon>Pichiomycetes</taxon>
        <taxon>Metschnikowiaceae</taxon>
        <taxon>Candidozyma</taxon>
    </lineage>
</organism>
<sequence length="609" mass="67712">MSVVHISGGALESFMAAMSTLQHLPSASASHMMVPSSPTSSASPSASASSSTPATTDVSSSFVGNTPSTVLFFLAMSVGVAIAFVFVFFTMRYFVRSRYGLHIYPVAHHGMMFTASVGPDSVALSHSPSDRELDWYLNYLRNNHFFRDDFFERRYLSAIEGLEAFHGTGGRRRRRRRRGRYSKMKKLTIAQVETLFPKTSYGEWLHAGGDTEDDITSVRMDVNGDSEKMMNATSVSGEQGDFEVIELRRLCSSPAGDDHTHPDLEASSSAATSNVKGDLHFDSGSCAICLDSYESEDIVRGLICGHVFHAECVDPWLTRRRACCPICKRDYYTENSRINGTTTLSNVIERARANSEPNAGQAASSERGAANDDNELRSEDPSQPQEIDLAEAPTTTNTQEEGNATTTNTEEEITIDYDLLRNDPNLRALLNELIPLSERANAILRGQETLDLEVAARNIANKKFSNCMKRLFWKLMGISKEDMFNWAVITLYSREQAEQAREGRDNVSEDFRVEHLPHVEQNANNEQAQEGQSGGQQETDGQGRQEQQDEEHSVSVPEPVQMEQIHSIHTTPSRRTSHETSNSIYHNANGGEQPEDLSETAREVVERRV</sequence>
<feature type="region of interest" description="Disordered" evidence="2">
    <location>
        <begin position="30"/>
        <end position="61"/>
    </location>
</feature>
<dbReference type="GO" id="GO:0008270">
    <property type="term" value="F:zinc ion binding"/>
    <property type="evidence" value="ECO:0007669"/>
    <property type="project" value="UniProtKB-KW"/>
</dbReference>
<dbReference type="STRING" id="498019.A0A2H0ZDI3"/>
<dbReference type="EMBL" id="CP076752">
    <property type="protein sequence ID" value="QWW24571.1"/>
    <property type="molecule type" value="Genomic_DNA"/>
</dbReference>
<dbReference type="PANTHER" id="PTHR22765">
    <property type="entry name" value="RING FINGER AND PROTEASE ASSOCIATED DOMAIN-CONTAINING"/>
    <property type="match status" value="1"/>
</dbReference>
<protein>
    <recommendedName>
        <fullName evidence="4">RING-type domain-containing protein</fullName>
    </recommendedName>
</protein>